<comment type="caution">
    <text evidence="1">The sequence shown here is derived from an EMBL/GenBank/DDBJ whole genome shotgun (WGS) entry which is preliminary data.</text>
</comment>
<dbReference type="EMBL" id="JBFOLJ010000007">
    <property type="protein sequence ID" value="KAL2520967.1"/>
    <property type="molecule type" value="Genomic_DNA"/>
</dbReference>
<evidence type="ECO:0000313" key="1">
    <source>
        <dbReference type="EMBL" id="KAL2520967.1"/>
    </source>
</evidence>
<keyword evidence="2" id="KW-1185">Reference proteome</keyword>
<gene>
    <name evidence="1" type="ORF">Fot_24890</name>
</gene>
<evidence type="ECO:0000313" key="2">
    <source>
        <dbReference type="Proteomes" id="UP001604277"/>
    </source>
</evidence>
<dbReference type="Proteomes" id="UP001604277">
    <property type="component" value="Unassembled WGS sequence"/>
</dbReference>
<reference evidence="2" key="1">
    <citation type="submission" date="2024-07" db="EMBL/GenBank/DDBJ databases">
        <title>Two chromosome-level genome assemblies of Korean endemic species Abeliophyllum distichum and Forsythia ovata (Oleaceae).</title>
        <authorList>
            <person name="Jang H."/>
        </authorList>
    </citation>
    <scope>NUCLEOTIDE SEQUENCE [LARGE SCALE GENOMIC DNA]</scope>
</reference>
<sequence>MDFVRFTWIVCTNGCCTEHCVWDAVLRVDQKRCLENCLNNAAAVDADYVAGCRVRGSVFSFDNSWWRWNFGVADSGAELVCCCLGFWRGRRCVDGWWEAKN</sequence>
<protein>
    <submittedName>
        <fullName evidence="1">Uncharacterized protein</fullName>
    </submittedName>
</protein>
<dbReference type="AlphaFoldDB" id="A0ABD1U7N3"/>
<organism evidence="1 2">
    <name type="scientific">Forsythia ovata</name>
    <dbReference type="NCBI Taxonomy" id="205694"/>
    <lineage>
        <taxon>Eukaryota</taxon>
        <taxon>Viridiplantae</taxon>
        <taxon>Streptophyta</taxon>
        <taxon>Embryophyta</taxon>
        <taxon>Tracheophyta</taxon>
        <taxon>Spermatophyta</taxon>
        <taxon>Magnoliopsida</taxon>
        <taxon>eudicotyledons</taxon>
        <taxon>Gunneridae</taxon>
        <taxon>Pentapetalae</taxon>
        <taxon>asterids</taxon>
        <taxon>lamiids</taxon>
        <taxon>Lamiales</taxon>
        <taxon>Oleaceae</taxon>
        <taxon>Forsythieae</taxon>
        <taxon>Forsythia</taxon>
    </lineage>
</organism>
<name>A0ABD1U7N3_9LAMI</name>
<proteinExistence type="predicted"/>
<accession>A0ABD1U7N3</accession>